<dbReference type="AlphaFoldDB" id="Q69IS9"/>
<sequence length="91" mass="10541">MLEYEQMMNNLKNQYLHSFKQTRSGIVIQRYKLKVVPNDDSDSCTSKDGKTKGDKAKDDEPKDDKSEGEDSQEIKNLQDQFDYAVYNALIN</sequence>
<reference evidence="3" key="2">
    <citation type="journal article" date="2008" name="Nucleic Acids Res.">
        <title>The rice annotation project database (RAP-DB): 2008 update.</title>
        <authorList>
            <consortium name="The rice annotation project (RAP)"/>
        </authorList>
    </citation>
    <scope>GENOME REANNOTATION</scope>
    <source>
        <strain evidence="3">cv. Nipponbare</strain>
    </source>
</reference>
<feature type="compositionally biased region" description="Basic and acidic residues" evidence="1">
    <location>
        <begin position="45"/>
        <end position="65"/>
    </location>
</feature>
<protein>
    <submittedName>
        <fullName evidence="2">Uncharacterized protein</fullName>
    </submittedName>
</protein>
<gene>
    <name evidence="2" type="primary">B1042B08.17</name>
</gene>
<dbReference type="EMBL" id="AP006626">
    <property type="protein sequence ID" value="BAD32102.1"/>
    <property type="molecule type" value="Genomic_DNA"/>
</dbReference>
<evidence type="ECO:0000313" key="2">
    <source>
        <dbReference type="EMBL" id="BAD32102.1"/>
    </source>
</evidence>
<organism evidence="2 3">
    <name type="scientific">Oryza sativa subsp. japonica</name>
    <name type="common">Rice</name>
    <dbReference type="NCBI Taxonomy" id="39947"/>
    <lineage>
        <taxon>Eukaryota</taxon>
        <taxon>Viridiplantae</taxon>
        <taxon>Streptophyta</taxon>
        <taxon>Embryophyta</taxon>
        <taxon>Tracheophyta</taxon>
        <taxon>Spermatophyta</taxon>
        <taxon>Magnoliopsida</taxon>
        <taxon>Liliopsida</taxon>
        <taxon>Poales</taxon>
        <taxon>Poaceae</taxon>
        <taxon>BOP clade</taxon>
        <taxon>Oryzoideae</taxon>
        <taxon>Oryzeae</taxon>
        <taxon>Oryzinae</taxon>
        <taxon>Oryza</taxon>
        <taxon>Oryza sativa</taxon>
    </lineage>
</organism>
<feature type="region of interest" description="Disordered" evidence="1">
    <location>
        <begin position="38"/>
        <end position="76"/>
    </location>
</feature>
<name>Q69IS9_ORYSJ</name>
<evidence type="ECO:0000256" key="1">
    <source>
        <dbReference type="SAM" id="MobiDB-lite"/>
    </source>
</evidence>
<dbReference type="Proteomes" id="UP000000763">
    <property type="component" value="Chromosome 7"/>
</dbReference>
<accession>Q69IS9</accession>
<proteinExistence type="predicted"/>
<evidence type="ECO:0000313" key="3">
    <source>
        <dbReference type="Proteomes" id="UP000000763"/>
    </source>
</evidence>
<reference evidence="3" key="1">
    <citation type="journal article" date="2005" name="Nature">
        <title>The map-based sequence of the rice genome.</title>
        <authorList>
            <consortium name="International rice genome sequencing project (IRGSP)"/>
            <person name="Matsumoto T."/>
            <person name="Wu J."/>
            <person name="Kanamori H."/>
            <person name="Katayose Y."/>
            <person name="Fujisawa M."/>
            <person name="Namiki N."/>
            <person name="Mizuno H."/>
            <person name="Yamamoto K."/>
            <person name="Antonio B.A."/>
            <person name="Baba T."/>
            <person name="Sakata K."/>
            <person name="Nagamura Y."/>
            <person name="Aoki H."/>
            <person name="Arikawa K."/>
            <person name="Arita K."/>
            <person name="Bito T."/>
            <person name="Chiden Y."/>
            <person name="Fujitsuka N."/>
            <person name="Fukunaka R."/>
            <person name="Hamada M."/>
            <person name="Harada C."/>
            <person name="Hayashi A."/>
            <person name="Hijishita S."/>
            <person name="Honda M."/>
            <person name="Hosokawa S."/>
            <person name="Ichikawa Y."/>
            <person name="Idonuma A."/>
            <person name="Iijima M."/>
            <person name="Ikeda M."/>
            <person name="Ikeno M."/>
            <person name="Ito K."/>
            <person name="Ito S."/>
            <person name="Ito T."/>
            <person name="Ito Y."/>
            <person name="Ito Y."/>
            <person name="Iwabuchi A."/>
            <person name="Kamiya K."/>
            <person name="Karasawa W."/>
            <person name="Kurita K."/>
            <person name="Katagiri S."/>
            <person name="Kikuta A."/>
            <person name="Kobayashi H."/>
            <person name="Kobayashi N."/>
            <person name="Machita K."/>
            <person name="Maehara T."/>
            <person name="Masukawa M."/>
            <person name="Mizubayashi T."/>
            <person name="Mukai Y."/>
            <person name="Nagasaki H."/>
            <person name="Nagata Y."/>
            <person name="Naito S."/>
            <person name="Nakashima M."/>
            <person name="Nakama Y."/>
            <person name="Nakamichi Y."/>
            <person name="Nakamura M."/>
            <person name="Meguro A."/>
            <person name="Negishi M."/>
            <person name="Ohta I."/>
            <person name="Ohta T."/>
            <person name="Okamoto M."/>
            <person name="Ono N."/>
            <person name="Saji S."/>
            <person name="Sakaguchi M."/>
            <person name="Sakai K."/>
            <person name="Shibata M."/>
            <person name="Shimokawa T."/>
            <person name="Song J."/>
            <person name="Takazaki Y."/>
            <person name="Terasawa K."/>
            <person name="Tsugane M."/>
            <person name="Tsuji K."/>
            <person name="Ueda S."/>
            <person name="Waki K."/>
            <person name="Yamagata H."/>
            <person name="Yamamoto M."/>
            <person name="Yamamoto S."/>
            <person name="Yamane H."/>
            <person name="Yoshiki S."/>
            <person name="Yoshihara R."/>
            <person name="Yukawa K."/>
            <person name="Zhong H."/>
            <person name="Yano M."/>
            <person name="Yuan Q."/>
            <person name="Ouyang S."/>
            <person name="Liu J."/>
            <person name="Jones K.M."/>
            <person name="Gansberger K."/>
            <person name="Moffat K."/>
            <person name="Hill J."/>
            <person name="Bera J."/>
            <person name="Fadrosh D."/>
            <person name="Jin S."/>
            <person name="Johri S."/>
            <person name="Kim M."/>
            <person name="Overton L."/>
            <person name="Reardon M."/>
            <person name="Tsitrin T."/>
            <person name="Vuong H."/>
            <person name="Weaver B."/>
            <person name="Ciecko A."/>
            <person name="Tallon L."/>
            <person name="Jackson J."/>
            <person name="Pai G."/>
            <person name="Aken S.V."/>
            <person name="Utterback T."/>
            <person name="Reidmuller S."/>
            <person name="Feldblyum T."/>
            <person name="Hsiao J."/>
            <person name="Zismann V."/>
            <person name="Iobst S."/>
            <person name="de Vazeille A.R."/>
            <person name="Buell C.R."/>
            <person name="Ying K."/>
            <person name="Li Y."/>
            <person name="Lu T."/>
            <person name="Huang Y."/>
            <person name="Zhao Q."/>
            <person name="Feng Q."/>
            <person name="Zhang L."/>
            <person name="Zhu J."/>
            <person name="Weng Q."/>
            <person name="Mu J."/>
            <person name="Lu Y."/>
            <person name="Fan D."/>
            <person name="Liu Y."/>
            <person name="Guan J."/>
            <person name="Zhang Y."/>
            <person name="Yu S."/>
            <person name="Liu X."/>
            <person name="Zhang Y."/>
            <person name="Hong G."/>
            <person name="Han B."/>
            <person name="Choisne N."/>
            <person name="Demange N."/>
            <person name="Orjeda G."/>
            <person name="Samain S."/>
            <person name="Cattolico L."/>
            <person name="Pelletier E."/>
            <person name="Couloux A."/>
            <person name="Segurens B."/>
            <person name="Wincker P."/>
            <person name="D'Hont A."/>
            <person name="Scarpelli C."/>
            <person name="Weissenbach J."/>
            <person name="Salanoubat M."/>
            <person name="Quetier F."/>
            <person name="Yu Y."/>
            <person name="Kim H.R."/>
            <person name="Rambo T."/>
            <person name="Currie J."/>
            <person name="Collura K."/>
            <person name="Luo M."/>
            <person name="Yang T."/>
            <person name="Ammiraju J.S.S."/>
            <person name="Engler F."/>
            <person name="Soderlund C."/>
            <person name="Wing R.A."/>
            <person name="Palmer L.E."/>
            <person name="de la Bastide M."/>
            <person name="Spiegel L."/>
            <person name="Nascimento L."/>
            <person name="Zutavern T."/>
            <person name="O'Shaughnessy A."/>
            <person name="Dike S."/>
            <person name="Dedhia N."/>
            <person name="Preston R."/>
            <person name="Balija V."/>
            <person name="McCombie W.R."/>
            <person name="Chow T."/>
            <person name="Chen H."/>
            <person name="Chung M."/>
            <person name="Chen C."/>
            <person name="Shaw J."/>
            <person name="Wu H."/>
            <person name="Hsiao K."/>
            <person name="Chao Y."/>
            <person name="Chu M."/>
            <person name="Cheng C."/>
            <person name="Hour A."/>
            <person name="Lee P."/>
            <person name="Lin S."/>
            <person name="Lin Y."/>
            <person name="Liou J."/>
            <person name="Liu S."/>
            <person name="Hsing Y."/>
            <person name="Raghuvanshi S."/>
            <person name="Mohanty A."/>
            <person name="Bharti A.K."/>
            <person name="Gaur A."/>
            <person name="Gupta V."/>
            <person name="Kumar D."/>
            <person name="Ravi V."/>
            <person name="Vij S."/>
            <person name="Kapur A."/>
            <person name="Khurana P."/>
            <person name="Khurana P."/>
            <person name="Khurana J.P."/>
            <person name="Tyagi A.K."/>
            <person name="Gaikwad K."/>
            <person name="Singh A."/>
            <person name="Dalal V."/>
            <person name="Srivastava S."/>
            <person name="Dixit A."/>
            <person name="Pal A.K."/>
            <person name="Ghazi I.A."/>
            <person name="Yadav M."/>
            <person name="Pandit A."/>
            <person name="Bhargava A."/>
            <person name="Sureshbabu K."/>
            <person name="Batra K."/>
            <person name="Sharma T.R."/>
            <person name="Mohapatra T."/>
            <person name="Singh N.K."/>
            <person name="Messing J."/>
            <person name="Nelson A.B."/>
            <person name="Fuks G."/>
            <person name="Kavchok S."/>
            <person name="Keizer G."/>
            <person name="Linton E."/>
            <person name="Llaca V."/>
            <person name="Song R."/>
            <person name="Tanyolac B."/>
            <person name="Young S."/>
            <person name="Ho-Il K."/>
            <person name="Hahn J.H."/>
            <person name="Sangsakoo G."/>
            <person name="Vanavichit A."/>
            <person name="de Mattos Luiz.A.T."/>
            <person name="Zimmer P.D."/>
            <person name="Malone G."/>
            <person name="Dellagostin O."/>
            <person name="de Oliveira A.C."/>
            <person name="Bevan M."/>
            <person name="Bancroft I."/>
            <person name="Minx P."/>
            <person name="Cordum H."/>
            <person name="Wilson R."/>
            <person name="Cheng Z."/>
            <person name="Jin W."/>
            <person name="Jiang J."/>
            <person name="Leong S.A."/>
            <person name="Iwama H."/>
            <person name="Gojobori T."/>
            <person name="Itoh T."/>
            <person name="Niimura Y."/>
            <person name="Fujii Y."/>
            <person name="Habara T."/>
            <person name="Sakai H."/>
            <person name="Sato Y."/>
            <person name="Wilson G."/>
            <person name="Kumar K."/>
            <person name="McCouch S."/>
            <person name="Juretic N."/>
            <person name="Hoen D."/>
            <person name="Wright S."/>
            <person name="Bruskiewich R."/>
            <person name="Bureau T."/>
            <person name="Miyao A."/>
            <person name="Hirochika H."/>
            <person name="Nishikawa T."/>
            <person name="Kadowaki K."/>
            <person name="Sugiura M."/>
            <person name="Burr B."/>
            <person name="Sasaki T."/>
        </authorList>
    </citation>
    <scope>NUCLEOTIDE SEQUENCE [LARGE SCALE GENOMIC DNA]</scope>
    <source>
        <strain evidence="3">cv. Nipponbare</strain>
    </source>
</reference>